<proteinExistence type="inferred from homology"/>
<dbReference type="Gene3D" id="3.40.50.10350">
    <property type="entry name" value="Glycerate kinase, domain 1"/>
    <property type="match status" value="1"/>
</dbReference>
<evidence type="ECO:0000313" key="4">
    <source>
        <dbReference type="EMBL" id="MCF6774866.1"/>
    </source>
</evidence>
<dbReference type="InterPro" id="IPR004381">
    <property type="entry name" value="Glycerate_kinase"/>
</dbReference>
<dbReference type="PANTHER" id="PTHR21599:SF0">
    <property type="entry name" value="GLYCERATE KINASE"/>
    <property type="match status" value="1"/>
</dbReference>
<reference evidence="4 5" key="1">
    <citation type="submission" date="2022-01" db="EMBL/GenBank/DDBJ databases">
        <title>Identification and Characterization of Corynebacterium sp.</title>
        <authorList>
            <person name="Luo Q."/>
            <person name="Qu P."/>
            <person name="Chen Q."/>
        </authorList>
    </citation>
    <scope>NUCLEOTIDE SEQUENCE [LARGE SCALE GENOMIC DNA]</scope>
    <source>
        <strain evidence="4 5">MC-12</strain>
    </source>
</reference>
<name>A0ABS9HP93_9CORY</name>
<keyword evidence="3 4" id="KW-0418">Kinase</keyword>
<dbReference type="EMBL" id="JAKJKU010000006">
    <property type="protein sequence ID" value="MCF6774866.1"/>
    <property type="molecule type" value="Genomic_DNA"/>
</dbReference>
<dbReference type="Pfam" id="PF02595">
    <property type="entry name" value="Gly_kinase"/>
    <property type="match status" value="2"/>
</dbReference>
<dbReference type="GO" id="GO:0016301">
    <property type="term" value="F:kinase activity"/>
    <property type="evidence" value="ECO:0007669"/>
    <property type="project" value="UniProtKB-KW"/>
</dbReference>
<dbReference type="Proteomes" id="UP001200604">
    <property type="component" value="Unassembled WGS sequence"/>
</dbReference>
<dbReference type="InterPro" id="IPR018197">
    <property type="entry name" value="Glycerate_kinase_RE-like"/>
</dbReference>
<keyword evidence="5" id="KW-1185">Reference proteome</keyword>
<keyword evidence="2" id="KW-0808">Transferase</keyword>
<dbReference type="InterPro" id="IPR018193">
    <property type="entry name" value="Glyc_kinase_flavodox-like_fold"/>
</dbReference>
<evidence type="ECO:0000256" key="2">
    <source>
        <dbReference type="ARBA" id="ARBA00022679"/>
    </source>
</evidence>
<accession>A0ABS9HP93</accession>
<organism evidence="4 5">
    <name type="scientific">Corynebacterium parakroppenstedtii</name>
    <dbReference type="NCBI Taxonomy" id="2828363"/>
    <lineage>
        <taxon>Bacteria</taxon>
        <taxon>Bacillati</taxon>
        <taxon>Actinomycetota</taxon>
        <taxon>Actinomycetes</taxon>
        <taxon>Mycobacteriales</taxon>
        <taxon>Corynebacteriaceae</taxon>
        <taxon>Corynebacterium</taxon>
    </lineage>
</organism>
<dbReference type="GeneID" id="92727005"/>
<dbReference type="SUPFAM" id="SSF110738">
    <property type="entry name" value="Glycerate kinase I"/>
    <property type="match status" value="1"/>
</dbReference>
<dbReference type="InterPro" id="IPR036129">
    <property type="entry name" value="Glycerate_kinase_sf"/>
</dbReference>
<dbReference type="Gene3D" id="3.90.1510.10">
    <property type="entry name" value="Glycerate kinase, domain 2"/>
    <property type="match status" value="1"/>
</dbReference>
<comment type="similarity">
    <text evidence="1">Belongs to the glycerate kinase type-1 family.</text>
</comment>
<evidence type="ECO:0000256" key="3">
    <source>
        <dbReference type="ARBA" id="ARBA00022777"/>
    </source>
</evidence>
<dbReference type="PANTHER" id="PTHR21599">
    <property type="entry name" value="GLYCERATE KINASE"/>
    <property type="match status" value="1"/>
</dbReference>
<gene>
    <name evidence="4" type="ORF">L3H44_10705</name>
</gene>
<protein>
    <submittedName>
        <fullName evidence="4">Glycerate kinase</fullName>
    </submittedName>
</protein>
<dbReference type="RefSeq" id="WP_046203623.1">
    <property type="nucleotide sequence ID" value="NZ_JAGSOA010000001.1"/>
</dbReference>
<comment type="caution">
    <text evidence="4">The sequence shown here is derived from an EMBL/GenBank/DDBJ whole genome shotgun (WGS) entry which is preliminary data.</text>
</comment>
<sequence>MRVLIAPDKFKGSLTAAEAAEAMERGVKRALPRTECATIPVSDGGEGLIEVALSSSRRGRRSGGDDAYADYDGDPYVDYDADLRVTKVRGPLGDDHDARWVLMKPSDSSGSHSRRMDEFTERFDGHDGDEGHDSIAVIEMAEASGLAWITPGPDASLRADSYGTGQLIRAAVEAGATTIICGIGGSACTDGGSGALRALGARILDTDGNDVAPGGKGLCDAHAIDTSDLIPSLRLRPSDPESDRVRSHREYRVRIIIATDVSNPLLGSDGAAAVYAPQKGAGPREIGALEKGLSQWAACLSRLNADIDPAKEGMGAAGGFSSGLTGLCSAVTVPGFDAVAQLNGFDDALEAGADLLIVGEGSLDKQTLSGKVPVAAARRAGARGIPAVAVAGAVNVQKDELANAGISDVIGLAEVSDRAGDTDDTIQHAAEYVERATEKLVRRFQAGHTHPV</sequence>
<dbReference type="NCBIfam" id="TIGR00045">
    <property type="entry name" value="glycerate kinase"/>
    <property type="match status" value="1"/>
</dbReference>
<evidence type="ECO:0000313" key="5">
    <source>
        <dbReference type="Proteomes" id="UP001200604"/>
    </source>
</evidence>
<evidence type="ECO:0000256" key="1">
    <source>
        <dbReference type="ARBA" id="ARBA00006284"/>
    </source>
</evidence>